<evidence type="ECO:0000256" key="1">
    <source>
        <dbReference type="ARBA" id="ARBA00001974"/>
    </source>
</evidence>
<dbReference type="SUPFAM" id="SSF51905">
    <property type="entry name" value="FAD/NAD(P)-binding domain"/>
    <property type="match status" value="1"/>
</dbReference>
<keyword evidence="11" id="KW-1185">Reference proteome</keyword>
<accession>A0A026W7F4</accession>
<dbReference type="GO" id="GO:0016614">
    <property type="term" value="F:oxidoreductase activity, acting on CH-OH group of donors"/>
    <property type="evidence" value="ECO:0007669"/>
    <property type="project" value="InterPro"/>
</dbReference>
<protein>
    <submittedName>
        <fullName evidence="10">Glucose dehydrogenase [acceptor]</fullName>
    </submittedName>
</protein>
<keyword evidence="7" id="KW-0472">Membrane</keyword>
<dbReference type="PANTHER" id="PTHR11552:SF147">
    <property type="entry name" value="CHOLINE DEHYDROGENASE, MITOCHONDRIAL"/>
    <property type="match status" value="1"/>
</dbReference>
<dbReference type="InterPro" id="IPR000172">
    <property type="entry name" value="GMC_OxRdtase_N"/>
</dbReference>
<dbReference type="InterPro" id="IPR036188">
    <property type="entry name" value="FAD/NAD-bd_sf"/>
</dbReference>
<feature type="binding site" evidence="5">
    <location>
        <position position="126"/>
    </location>
    <ligand>
        <name>FAD</name>
        <dbReference type="ChEBI" id="CHEBI:57692"/>
    </ligand>
</feature>
<dbReference type="SUPFAM" id="SSF54373">
    <property type="entry name" value="FAD-linked reductases, C-terminal domain"/>
    <property type="match status" value="1"/>
</dbReference>
<sequence length="591" mass="66209">MLIFMKSIFVLLCKITTIFVFYINFAYMLDVYFQWLFNGVRDMQQYDYIVVGAGSAGAILAARLAEDGDSVLLLEAGGAAPPFLDIPLLAPVIQRTTYDWQYITVPQQYACKGLINNQSRWPRGKVLGGTSRLNYMAYVLGHKLDYEKWFPDFIESVAENDESVSISELRWNSDLADIILKALKELNYNVGDMNSELDTGFMKVQLTMENGRRWSSDKVLCQKPTHTLTVLTHARASKILVNMDKAEGIEFVKFNNKYTAMAKKAVVLSAGAIESPKLLMLSGIGPRKHLEDLGIGVINDLPVGQNLVDHILTGLDLVMFNASLGLNVYDIFNPMSAIKYFLFGEGPWTSSGIEVVGTFHSTLQTNKSAAPDLQLMVLPLGTSRDTGFILKKAIGISDEVYSNYFAPLLYKNTVTIAPILLHPKSRGEVRLRSGDPFDEPLIDPKYLSNENDIDTLIEGLYFIKTLLETDVLRAHGASFNENPFPGCENEIFASREYWKCYIQHLTLTSYHPGGTCRMGDVVDASFRVHNMKNLYVVDASVLLSLPSGNINAAVIALAQKAARMFKDKKVREIKKRYKSYNACYVFHVCEM</sequence>
<feature type="binding site" evidence="5">
    <location>
        <position position="130"/>
    </location>
    <ligand>
        <name>FAD</name>
        <dbReference type="ChEBI" id="CHEBI:57692"/>
    </ligand>
</feature>
<comment type="cofactor">
    <cofactor evidence="1 5">
        <name>FAD</name>
        <dbReference type="ChEBI" id="CHEBI:57692"/>
    </cofactor>
</comment>
<reference evidence="10 11" key="1">
    <citation type="journal article" date="2014" name="Curr. Biol.">
        <title>The genome of the clonal raider ant Cerapachys biroi.</title>
        <authorList>
            <person name="Oxley P.R."/>
            <person name="Ji L."/>
            <person name="Fetter-Pruneda I."/>
            <person name="McKenzie S.K."/>
            <person name="Li C."/>
            <person name="Hu H."/>
            <person name="Zhang G."/>
            <person name="Kronauer D.J."/>
        </authorList>
    </citation>
    <scope>NUCLEOTIDE SEQUENCE [LARGE SCALE GENOMIC DNA]</scope>
</reference>
<evidence type="ECO:0000256" key="4">
    <source>
        <dbReference type="ARBA" id="ARBA00022827"/>
    </source>
</evidence>
<dbReference type="Pfam" id="PF00732">
    <property type="entry name" value="GMC_oxred_N"/>
    <property type="match status" value="1"/>
</dbReference>
<feature type="transmembrane region" description="Helical" evidence="7">
    <location>
        <begin position="7"/>
        <end position="28"/>
    </location>
</feature>
<evidence type="ECO:0000259" key="9">
    <source>
        <dbReference type="PROSITE" id="PS00624"/>
    </source>
</evidence>
<name>A0A026W7F4_OOCBI</name>
<dbReference type="Gene3D" id="3.50.50.60">
    <property type="entry name" value="FAD/NAD(P)-binding domain"/>
    <property type="match status" value="2"/>
</dbReference>
<dbReference type="Proteomes" id="UP000053097">
    <property type="component" value="Unassembled WGS sequence"/>
</dbReference>
<gene>
    <name evidence="10" type="ORF">X777_09238</name>
</gene>
<dbReference type="PROSITE" id="PS00623">
    <property type="entry name" value="GMC_OXRED_1"/>
    <property type="match status" value="1"/>
</dbReference>
<keyword evidence="4 5" id="KW-0274">FAD</keyword>
<keyword evidence="7" id="KW-1133">Transmembrane helix</keyword>
<feature type="domain" description="Glucose-methanol-choline oxidoreductase N-terminal" evidence="8">
    <location>
        <begin position="124"/>
        <end position="147"/>
    </location>
</feature>
<comment type="similarity">
    <text evidence="2 6">Belongs to the GMC oxidoreductase family.</text>
</comment>
<evidence type="ECO:0000256" key="7">
    <source>
        <dbReference type="SAM" id="Phobius"/>
    </source>
</evidence>
<keyword evidence="7" id="KW-0812">Transmembrane</keyword>
<dbReference type="Pfam" id="PF05199">
    <property type="entry name" value="GMC_oxred_C"/>
    <property type="match status" value="1"/>
</dbReference>
<dbReference type="STRING" id="2015173.A0A026W7F4"/>
<dbReference type="AlphaFoldDB" id="A0A026W7F4"/>
<evidence type="ECO:0000256" key="5">
    <source>
        <dbReference type="PIRSR" id="PIRSR000137-2"/>
    </source>
</evidence>
<dbReference type="PANTHER" id="PTHR11552">
    <property type="entry name" value="GLUCOSE-METHANOL-CHOLINE GMC OXIDOREDUCTASE"/>
    <property type="match status" value="1"/>
</dbReference>
<evidence type="ECO:0000313" key="10">
    <source>
        <dbReference type="EMBL" id="EZA51923.1"/>
    </source>
</evidence>
<evidence type="ECO:0000256" key="2">
    <source>
        <dbReference type="ARBA" id="ARBA00010790"/>
    </source>
</evidence>
<dbReference type="InterPro" id="IPR012132">
    <property type="entry name" value="GMC_OxRdtase"/>
</dbReference>
<dbReference type="PROSITE" id="PS00624">
    <property type="entry name" value="GMC_OXRED_2"/>
    <property type="match status" value="1"/>
</dbReference>
<evidence type="ECO:0000256" key="6">
    <source>
        <dbReference type="RuleBase" id="RU003968"/>
    </source>
</evidence>
<dbReference type="OrthoDB" id="5428259at2759"/>
<proteinExistence type="inferred from homology"/>
<keyword evidence="3 6" id="KW-0285">Flavoprotein</keyword>
<evidence type="ECO:0000259" key="8">
    <source>
        <dbReference type="PROSITE" id="PS00623"/>
    </source>
</evidence>
<organism evidence="10 11">
    <name type="scientific">Ooceraea biroi</name>
    <name type="common">Clonal raider ant</name>
    <name type="synonym">Cerapachys biroi</name>
    <dbReference type="NCBI Taxonomy" id="2015173"/>
    <lineage>
        <taxon>Eukaryota</taxon>
        <taxon>Metazoa</taxon>
        <taxon>Ecdysozoa</taxon>
        <taxon>Arthropoda</taxon>
        <taxon>Hexapoda</taxon>
        <taxon>Insecta</taxon>
        <taxon>Pterygota</taxon>
        <taxon>Neoptera</taxon>
        <taxon>Endopterygota</taxon>
        <taxon>Hymenoptera</taxon>
        <taxon>Apocrita</taxon>
        <taxon>Aculeata</taxon>
        <taxon>Formicoidea</taxon>
        <taxon>Formicidae</taxon>
        <taxon>Dorylinae</taxon>
        <taxon>Ooceraea</taxon>
    </lineage>
</organism>
<evidence type="ECO:0000313" key="11">
    <source>
        <dbReference type="Proteomes" id="UP000053097"/>
    </source>
</evidence>
<dbReference type="PIRSF" id="PIRSF000137">
    <property type="entry name" value="Alcohol_oxidase"/>
    <property type="match status" value="1"/>
</dbReference>
<dbReference type="InterPro" id="IPR007867">
    <property type="entry name" value="GMC_OxRtase_C"/>
</dbReference>
<dbReference type="Gene3D" id="3.30.560.10">
    <property type="entry name" value="Glucose Oxidase, domain 3"/>
    <property type="match status" value="2"/>
</dbReference>
<dbReference type="EMBL" id="KK107364">
    <property type="protein sequence ID" value="EZA51923.1"/>
    <property type="molecule type" value="Genomic_DNA"/>
</dbReference>
<dbReference type="OMA" id="GINYMMY"/>
<feature type="domain" description="Glucose-methanol-choline oxidoreductase N-terminal" evidence="9">
    <location>
        <begin position="271"/>
        <end position="285"/>
    </location>
</feature>
<evidence type="ECO:0000256" key="3">
    <source>
        <dbReference type="ARBA" id="ARBA00022630"/>
    </source>
</evidence>
<dbReference type="GO" id="GO:0050660">
    <property type="term" value="F:flavin adenine dinucleotide binding"/>
    <property type="evidence" value="ECO:0007669"/>
    <property type="project" value="InterPro"/>
</dbReference>